<dbReference type="PANTHER" id="PTHR37326">
    <property type="entry name" value="BLL3975 PROTEIN"/>
    <property type="match status" value="1"/>
</dbReference>
<dbReference type="Gene3D" id="3.40.630.10">
    <property type="entry name" value="Zn peptidases"/>
    <property type="match status" value="1"/>
</dbReference>
<accession>A0ABW3C7C0</accession>
<evidence type="ECO:0000256" key="4">
    <source>
        <dbReference type="ARBA" id="ARBA00022833"/>
    </source>
</evidence>
<evidence type="ECO:0000313" key="7">
    <source>
        <dbReference type="Proteomes" id="UP001597124"/>
    </source>
</evidence>
<organism evidence="6 7">
    <name type="scientific">Sphingosinicella xenopeptidilytica</name>
    <dbReference type="NCBI Taxonomy" id="364098"/>
    <lineage>
        <taxon>Bacteria</taxon>
        <taxon>Pseudomonadati</taxon>
        <taxon>Pseudomonadota</taxon>
        <taxon>Alphaproteobacteria</taxon>
        <taxon>Sphingomonadales</taxon>
        <taxon>Sphingosinicellaceae</taxon>
        <taxon>Sphingosinicella</taxon>
    </lineage>
</organism>
<keyword evidence="2" id="KW-0479">Metal-binding</keyword>
<dbReference type="Proteomes" id="UP001597124">
    <property type="component" value="Unassembled WGS sequence"/>
</dbReference>
<comment type="caution">
    <text evidence="6">The sequence shown here is derived from an EMBL/GenBank/DDBJ whole genome shotgun (WGS) entry which is preliminary data.</text>
</comment>
<evidence type="ECO:0000256" key="3">
    <source>
        <dbReference type="ARBA" id="ARBA00022801"/>
    </source>
</evidence>
<keyword evidence="4" id="KW-0862">Zinc</keyword>
<evidence type="ECO:0000256" key="2">
    <source>
        <dbReference type="ARBA" id="ARBA00022723"/>
    </source>
</evidence>
<dbReference type="Pfam" id="PF24827">
    <property type="entry name" value="AstE_AspA_cat"/>
    <property type="match status" value="1"/>
</dbReference>
<dbReference type="EMBL" id="JBHTIK010000012">
    <property type="protein sequence ID" value="MFD0849765.1"/>
    <property type="molecule type" value="Genomic_DNA"/>
</dbReference>
<reference evidence="7" key="1">
    <citation type="journal article" date="2019" name="Int. J. Syst. Evol. Microbiol.">
        <title>The Global Catalogue of Microorganisms (GCM) 10K type strain sequencing project: providing services to taxonomists for standard genome sequencing and annotation.</title>
        <authorList>
            <consortium name="The Broad Institute Genomics Platform"/>
            <consortium name="The Broad Institute Genome Sequencing Center for Infectious Disease"/>
            <person name="Wu L."/>
            <person name="Ma J."/>
        </authorList>
    </citation>
    <scope>NUCLEOTIDE SEQUENCE [LARGE SCALE GENOMIC DNA]</scope>
    <source>
        <strain evidence="7">CCUG 52537</strain>
    </source>
</reference>
<gene>
    <name evidence="6" type="ORF">ACFQ00_15630</name>
</gene>
<evidence type="ECO:0000313" key="6">
    <source>
        <dbReference type="EMBL" id="MFD0849765.1"/>
    </source>
</evidence>
<proteinExistence type="predicted"/>
<dbReference type="InterPro" id="IPR053138">
    <property type="entry name" value="N-alpha-Ac-DABA_deacetylase"/>
</dbReference>
<dbReference type="SUPFAM" id="SSF53187">
    <property type="entry name" value="Zn-dependent exopeptidases"/>
    <property type="match status" value="1"/>
</dbReference>
<evidence type="ECO:0000259" key="5">
    <source>
        <dbReference type="Pfam" id="PF24827"/>
    </source>
</evidence>
<protein>
    <submittedName>
        <fullName evidence="6">Succinylglutamate desuccinylase/aspartoacylase family protein</fullName>
    </submittedName>
</protein>
<evidence type="ECO:0000256" key="1">
    <source>
        <dbReference type="ARBA" id="ARBA00001947"/>
    </source>
</evidence>
<dbReference type="PANTHER" id="PTHR37326:SF1">
    <property type="entry name" value="BLL3975 PROTEIN"/>
    <property type="match status" value="1"/>
</dbReference>
<dbReference type="RefSeq" id="WP_381492833.1">
    <property type="nucleotide sequence ID" value="NZ_JBHTIK010000012.1"/>
</dbReference>
<sequence length="322" mass="34800">MQTRWENETTPGIRIGEITFGNPALKGHTCPIIELSGAEAGPRLCVMAGIHINEASSIAAAIAIAGDFDPRHFRGTLSIIPIVSTHNIFKYTAVSPPSGDRDLHWSYPGNPQGTFNDCLADALINEWAANADVLVDMHGGDLDERMARYVVIQSTGDPEFDARAEAAAACFDTPLVVALHASAMNEPGRCCTALAARRRIALVSEAGDFGMADPDSIAWHRNGIRELAALLGMTGGNVREPRAQQYLDQYEWITSPESGIVEKAFKPGDWIEEGACIGIVTDHYGREKAAIRAPQAGYVMMQKSLQFAPRGFWIGAVARPRG</sequence>
<dbReference type="InterPro" id="IPR055438">
    <property type="entry name" value="AstE_AspA_cat"/>
</dbReference>
<name>A0ABW3C7C0_SPHXN</name>
<comment type="cofactor">
    <cofactor evidence="1">
        <name>Zn(2+)</name>
        <dbReference type="ChEBI" id="CHEBI:29105"/>
    </cofactor>
</comment>
<keyword evidence="3" id="KW-0378">Hydrolase</keyword>
<keyword evidence="7" id="KW-1185">Reference proteome</keyword>
<feature type="domain" description="Succinylglutamate desuccinylase/Aspartoacylase catalytic" evidence="5">
    <location>
        <begin position="40"/>
        <end position="230"/>
    </location>
</feature>